<dbReference type="RefSeq" id="XP_004346237.1">
    <property type="nucleotide sequence ID" value="XM_004346187.2"/>
</dbReference>
<evidence type="ECO:0000313" key="6">
    <source>
        <dbReference type="EMBL" id="KJE95071.1"/>
    </source>
</evidence>
<dbReference type="InterPro" id="IPR052604">
    <property type="entry name" value="Mito_Tim_assembly_helper"/>
</dbReference>
<dbReference type="GO" id="GO:0008270">
    <property type="term" value="F:zinc ion binding"/>
    <property type="evidence" value="ECO:0007669"/>
    <property type="project" value="UniProtKB-KW"/>
</dbReference>
<evidence type="ECO:0000313" key="7">
    <source>
        <dbReference type="Proteomes" id="UP000008743"/>
    </source>
</evidence>
<dbReference type="GO" id="GO:0005758">
    <property type="term" value="C:mitochondrial intermembrane space"/>
    <property type="evidence" value="ECO:0007669"/>
    <property type="project" value="TreeGrafter"/>
</dbReference>
<feature type="domain" description="CHY-type" evidence="5">
    <location>
        <begin position="1"/>
        <end position="72"/>
    </location>
</feature>
<dbReference type="PROSITE" id="PS51266">
    <property type="entry name" value="ZF_CHY"/>
    <property type="match status" value="1"/>
</dbReference>
<dbReference type="STRING" id="595528.A0A0D2UIW2"/>
<dbReference type="EMBL" id="KE346368">
    <property type="protein sequence ID" value="KJE95071.1"/>
    <property type="molecule type" value="Genomic_DNA"/>
</dbReference>
<proteinExistence type="predicted"/>
<accession>A0A0D2UIW2</accession>
<protein>
    <recommendedName>
        <fullName evidence="5">CHY-type domain-containing protein</fullName>
    </recommendedName>
</protein>
<keyword evidence="3" id="KW-0862">Zinc</keyword>
<evidence type="ECO:0000256" key="3">
    <source>
        <dbReference type="ARBA" id="ARBA00022833"/>
    </source>
</evidence>
<dbReference type="InParanoid" id="A0A0D2UIW2"/>
<dbReference type="OrthoDB" id="411372at2759"/>
<dbReference type="GO" id="GO:0045041">
    <property type="term" value="P:protein import into mitochondrial intermembrane space"/>
    <property type="evidence" value="ECO:0007669"/>
    <property type="project" value="TreeGrafter"/>
</dbReference>
<dbReference type="InterPro" id="IPR037274">
    <property type="entry name" value="Znf_CHY_sf"/>
</dbReference>
<evidence type="ECO:0000256" key="4">
    <source>
        <dbReference type="PROSITE-ProRule" id="PRU00601"/>
    </source>
</evidence>
<gene>
    <name evidence="6" type="ORF">CAOG_005564</name>
</gene>
<keyword evidence="7" id="KW-1185">Reference proteome</keyword>
<dbReference type="eggNOG" id="KOG1940">
    <property type="taxonomic scope" value="Eukaryota"/>
</dbReference>
<organism evidence="6 7">
    <name type="scientific">Capsaspora owczarzaki (strain ATCC 30864)</name>
    <dbReference type="NCBI Taxonomy" id="595528"/>
    <lineage>
        <taxon>Eukaryota</taxon>
        <taxon>Filasterea</taxon>
        <taxon>Capsaspora</taxon>
    </lineage>
</organism>
<dbReference type="Proteomes" id="UP000008743">
    <property type="component" value="Unassembled WGS sequence"/>
</dbReference>
<reference evidence="7" key="1">
    <citation type="submission" date="2011-02" db="EMBL/GenBank/DDBJ databases">
        <title>The Genome Sequence of Capsaspora owczarzaki ATCC 30864.</title>
        <authorList>
            <person name="Russ C."/>
            <person name="Cuomo C."/>
            <person name="Burger G."/>
            <person name="Gray M.W."/>
            <person name="Holland P.W.H."/>
            <person name="King N."/>
            <person name="Lang F.B.F."/>
            <person name="Roger A.J."/>
            <person name="Ruiz-Trillo I."/>
            <person name="Young S.K."/>
            <person name="Zeng Q."/>
            <person name="Gargeya S."/>
            <person name="Alvarado L."/>
            <person name="Berlin A."/>
            <person name="Chapman S.B."/>
            <person name="Chen Z."/>
            <person name="Freedman E."/>
            <person name="Gellesch M."/>
            <person name="Goldberg J."/>
            <person name="Griggs A."/>
            <person name="Gujja S."/>
            <person name="Heilman E."/>
            <person name="Heiman D."/>
            <person name="Howarth C."/>
            <person name="Mehta T."/>
            <person name="Neiman D."/>
            <person name="Pearson M."/>
            <person name="Roberts A."/>
            <person name="Saif S."/>
            <person name="Shea T."/>
            <person name="Shenoy N."/>
            <person name="Sisk P."/>
            <person name="Stolte C."/>
            <person name="Sykes S."/>
            <person name="White J."/>
            <person name="Yandava C."/>
            <person name="Haas B."/>
            <person name="Nusbaum C."/>
            <person name="Birren B."/>
        </authorList>
    </citation>
    <scope>NUCLEOTIDE SEQUENCE</scope>
    <source>
        <strain evidence="7">ATCC 30864</strain>
    </source>
</reference>
<dbReference type="InterPro" id="IPR008913">
    <property type="entry name" value="Znf_CHY"/>
</dbReference>
<sequence length="134" mass="15019">MCKHVLNAQVSVRAACCKKWFDCPECHAGSEQHPLRKTVELVFACKKCKKVFRKNSTNFDEETDSYCPYCDNKYILPASSKVPVVTLQADVSALRDMRDPTAPSSGHMRQPDFEMTAEELAECNADCCDDGTCQ</sequence>
<evidence type="ECO:0000256" key="2">
    <source>
        <dbReference type="ARBA" id="ARBA00022771"/>
    </source>
</evidence>
<dbReference type="PhylomeDB" id="A0A0D2UIW2"/>
<evidence type="ECO:0000259" key="5">
    <source>
        <dbReference type="PROSITE" id="PS51266"/>
    </source>
</evidence>
<dbReference type="PANTHER" id="PTHR28082">
    <property type="entry name" value="ZINC FINGER PROTEIN"/>
    <property type="match status" value="1"/>
</dbReference>
<dbReference type="SUPFAM" id="SSF161219">
    <property type="entry name" value="CHY zinc finger-like"/>
    <property type="match status" value="1"/>
</dbReference>
<dbReference type="FunCoup" id="A0A0D2UIW2">
    <property type="interactions" value="8"/>
</dbReference>
<name>A0A0D2UIW2_CAPO3</name>
<dbReference type="PANTHER" id="PTHR28082:SF2">
    <property type="entry name" value="CHY-TYPE DOMAIN-CONTAINING PROTEIN"/>
    <property type="match status" value="1"/>
</dbReference>
<keyword evidence="1" id="KW-0479">Metal-binding</keyword>
<dbReference type="AlphaFoldDB" id="A0A0D2UIW2"/>
<dbReference type="Pfam" id="PF05495">
    <property type="entry name" value="zf-CHY"/>
    <property type="match status" value="1"/>
</dbReference>
<keyword evidence="2 4" id="KW-0863">Zinc-finger</keyword>
<evidence type="ECO:0000256" key="1">
    <source>
        <dbReference type="ARBA" id="ARBA00022723"/>
    </source>
</evidence>